<dbReference type="AlphaFoldDB" id="A0A292Z6V3"/>
<evidence type="ECO:0000313" key="2">
    <source>
        <dbReference type="EMBL" id="GAY19827.1"/>
    </source>
</evidence>
<dbReference type="EMBL" id="BEWI01000030">
    <property type="protein sequence ID" value="GAY19827.1"/>
    <property type="molecule type" value="Genomic_DNA"/>
</dbReference>
<organism evidence="2 3">
    <name type="scientific">Sphingobium fuliginis (strain ATCC 27551)</name>
    <dbReference type="NCBI Taxonomy" id="336203"/>
    <lineage>
        <taxon>Bacteria</taxon>
        <taxon>Pseudomonadati</taxon>
        <taxon>Pseudomonadota</taxon>
        <taxon>Alphaproteobacteria</taxon>
        <taxon>Sphingomonadales</taxon>
        <taxon>Sphingomonadaceae</taxon>
        <taxon>Sphingobium</taxon>
    </lineage>
</organism>
<name>A0A292Z6V3_SPHSA</name>
<accession>A0A292Z6V3</accession>
<feature type="region of interest" description="Disordered" evidence="1">
    <location>
        <begin position="1"/>
        <end position="57"/>
    </location>
</feature>
<reference evidence="2 3" key="2">
    <citation type="journal article" date="2013" name="Environ. Sci. Technol.">
        <title>The 4-tert-butylphenol-utilizing bacterium Sphingobium fuliginis OMI can degrade bisphenols via phenolic ring hydroxylation and meta-cleavage pathway.</title>
        <authorList>
            <person name="Ogata Y."/>
            <person name="Goda S."/>
            <person name="Toyama T."/>
            <person name="Sei K."/>
            <person name="Ike M."/>
        </authorList>
    </citation>
    <scope>NUCLEOTIDE SEQUENCE [LARGE SCALE GENOMIC DNA]</scope>
    <source>
        <strain evidence="2 3">OMI</strain>
    </source>
</reference>
<reference evidence="2 3" key="1">
    <citation type="journal article" date="2013" name="Biodegradation">
        <title>Occurrence of 4-tert-butylphenol (4-t-BP) biodegradation in an aquatic sample caused by the presence of Spirodela polyrrhiza and isolation of a 4-t-BP-utilizing bacterium.</title>
        <authorList>
            <person name="Ogata Y."/>
            <person name="Toyama T."/>
            <person name="Yu N."/>
            <person name="Wang X."/>
            <person name="Sei K."/>
            <person name="Ike M."/>
        </authorList>
    </citation>
    <scope>NUCLEOTIDE SEQUENCE [LARGE SCALE GENOMIC DNA]</scope>
    <source>
        <strain evidence="2 3">OMI</strain>
    </source>
</reference>
<gene>
    <name evidence="2" type="ORF">SFOMI_0348</name>
</gene>
<evidence type="ECO:0000256" key="1">
    <source>
        <dbReference type="SAM" id="MobiDB-lite"/>
    </source>
</evidence>
<dbReference type="Proteomes" id="UP000221538">
    <property type="component" value="Unassembled WGS sequence"/>
</dbReference>
<comment type="caution">
    <text evidence="2">The sequence shown here is derived from an EMBL/GenBank/DDBJ whole genome shotgun (WGS) entry which is preliminary data.</text>
</comment>
<sequence length="57" mass="6248">MAHPAQLPLPHSLRGCRTEAPASPAPSPRCAQGGSHGINQPMWSDQLQTRTFTRRSR</sequence>
<proteinExistence type="predicted"/>
<protein>
    <submittedName>
        <fullName evidence="2">Uncharacterized protein</fullName>
    </submittedName>
</protein>
<evidence type="ECO:0000313" key="3">
    <source>
        <dbReference type="Proteomes" id="UP000221538"/>
    </source>
</evidence>
<feature type="compositionally biased region" description="Polar residues" evidence="1">
    <location>
        <begin position="37"/>
        <end position="51"/>
    </location>
</feature>